<reference evidence="3" key="1">
    <citation type="submission" date="2023-06" db="EMBL/GenBank/DDBJ databases">
        <title>Genomic analysis of the entomopathogenic nematode Steinernema hermaphroditum.</title>
        <authorList>
            <person name="Schwarz E.M."/>
            <person name="Heppert J.K."/>
            <person name="Baniya A."/>
            <person name="Schwartz H.T."/>
            <person name="Tan C.-H."/>
            <person name="Antoshechkin I."/>
            <person name="Sternberg P.W."/>
            <person name="Goodrich-Blair H."/>
            <person name="Dillman A.R."/>
        </authorList>
    </citation>
    <scope>NUCLEOTIDE SEQUENCE</scope>
    <source>
        <strain evidence="3">PS9179</strain>
        <tissue evidence="3">Whole animal</tissue>
    </source>
</reference>
<dbReference type="Gene3D" id="1.20.1280.50">
    <property type="match status" value="1"/>
</dbReference>
<feature type="region of interest" description="Disordered" evidence="1">
    <location>
        <begin position="208"/>
        <end position="243"/>
    </location>
</feature>
<evidence type="ECO:0000259" key="2">
    <source>
        <dbReference type="Pfam" id="PF00646"/>
    </source>
</evidence>
<organism evidence="3 4">
    <name type="scientific">Steinernema hermaphroditum</name>
    <dbReference type="NCBI Taxonomy" id="289476"/>
    <lineage>
        <taxon>Eukaryota</taxon>
        <taxon>Metazoa</taxon>
        <taxon>Ecdysozoa</taxon>
        <taxon>Nematoda</taxon>
        <taxon>Chromadorea</taxon>
        <taxon>Rhabditida</taxon>
        <taxon>Tylenchina</taxon>
        <taxon>Panagrolaimomorpha</taxon>
        <taxon>Strongyloidoidea</taxon>
        <taxon>Steinernematidae</taxon>
        <taxon>Steinernema</taxon>
    </lineage>
</organism>
<evidence type="ECO:0000256" key="1">
    <source>
        <dbReference type="SAM" id="MobiDB-lite"/>
    </source>
</evidence>
<comment type="caution">
    <text evidence="3">The sequence shown here is derived from an EMBL/GenBank/DDBJ whole genome shotgun (WGS) entry which is preliminary data.</text>
</comment>
<feature type="compositionally biased region" description="Low complexity" evidence="1">
    <location>
        <begin position="558"/>
        <end position="569"/>
    </location>
</feature>
<sequence>MSQTLRRRRASELVNQPDVLLLVLARCDPVTVSRCRNVCRRWRETIDGALASRYVDELNPQGVPLLRASEGHGRIIICDRRRAILERINEDQDAETSQAGSLQGAGRVQSSPELCMPLETTLACVKMSALRKAEEQRARRGWTVKKATFWKDQYAHQGIAGWSFKFDLSNWISCFEVDEVWLENFGSFLERSTACHSDQGSMYPLYDSEQKQGNARNPFPTPPHSQEALKGSPRGNAVAAGAHRPVSPPTPIVPAVQNPLVVPSAIPTLHGPANVPYNMLPSTQVARSLDAEDSRQLILDDQACADMARISGGRFERLVQQLSDVSPLHIVFKDHSLYPRRPTMLLFWFLRQLKANLRKVTFDSVQGEQRVKLENVLDLTAIEELNIVQPPKKPAIEIDADTLTAFADSRQHIPNPRPFRLRICGKTGLTAEGLLNFIKKWQNQPQLVRFDFIQVDTESVSLNDWIQEVSKNAKLNQPCESDLDKINKTFCFRHLKTHCRIRYRYENGYLFLSFVDPTEEVRHRTISSSSTSSTNEAQLPSLYSSGYFSSHGAHRQNSSSSSFYSSSSSRKNSHDRRYMQNEYEIPGAAELPASEPSMIHRFFNYILRSNA</sequence>
<protein>
    <recommendedName>
        <fullName evidence="2">F-box domain-containing protein</fullName>
    </recommendedName>
</protein>
<accession>A0AA39HU90</accession>
<dbReference type="Proteomes" id="UP001175271">
    <property type="component" value="Unassembled WGS sequence"/>
</dbReference>
<proteinExistence type="predicted"/>
<dbReference type="AlphaFoldDB" id="A0AA39HU90"/>
<evidence type="ECO:0000313" key="3">
    <source>
        <dbReference type="EMBL" id="KAK0412161.1"/>
    </source>
</evidence>
<feature type="domain" description="F-box" evidence="2">
    <location>
        <begin position="17"/>
        <end position="47"/>
    </location>
</feature>
<name>A0AA39HU90_9BILA</name>
<dbReference type="SUPFAM" id="SSF81383">
    <property type="entry name" value="F-box domain"/>
    <property type="match status" value="1"/>
</dbReference>
<feature type="region of interest" description="Disordered" evidence="1">
    <location>
        <begin position="553"/>
        <end position="576"/>
    </location>
</feature>
<dbReference type="EMBL" id="JAUCMV010000003">
    <property type="protein sequence ID" value="KAK0412161.1"/>
    <property type="molecule type" value="Genomic_DNA"/>
</dbReference>
<gene>
    <name evidence="3" type="ORF">QR680_006068</name>
</gene>
<dbReference type="Pfam" id="PF00646">
    <property type="entry name" value="F-box"/>
    <property type="match status" value="1"/>
</dbReference>
<evidence type="ECO:0000313" key="4">
    <source>
        <dbReference type="Proteomes" id="UP001175271"/>
    </source>
</evidence>
<dbReference type="InterPro" id="IPR036047">
    <property type="entry name" value="F-box-like_dom_sf"/>
</dbReference>
<dbReference type="InterPro" id="IPR001810">
    <property type="entry name" value="F-box_dom"/>
</dbReference>
<keyword evidence="4" id="KW-1185">Reference proteome</keyword>